<comment type="caution">
    <text evidence="5">The sequence shown here is derived from an EMBL/GenBank/DDBJ whole genome shotgun (WGS) entry which is preliminary data.</text>
</comment>
<evidence type="ECO:0000313" key="6">
    <source>
        <dbReference type="Proteomes" id="UP001274830"/>
    </source>
</evidence>
<dbReference type="GO" id="GO:0016491">
    <property type="term" value="F:oxidoreductase activity"/>
    <property type="evidence" value="ECO:0007669"/>
    <property type="project" value="UniProtKB-KW"/>
</dbReference>
<dbReference type="InterPro" id="IPR051104">
    <property type="entry name" value="FAD_monoxygenase"/>
</dbReference>
<dbReference type="PRINTS" id="PR00420">
    <property type="entry name" value="RNGMNOXGNASE"/>
</dbReference>
<feature type="domain" description="FAD-binding" evidence="4">
    <location>
        <begin position="5"/>
        <end position="358"/>
    </location>
</feature>
<dbReference type="EMBL" id="JAUTXT010000039">
    <property type="protein sequence ID" value="KAK3671807.1"/>
    <property type="molecule type" value="Genomic_DNA"/>
</dbReference>
<dbReference type="GO" id="GO:0044550">
    <property type="term" value="P:secondary metabolite biosynthetic process"/>
    <property type="evidence" value="ECO:0007669"/>
    <property type="project" value="TreeGrafter"/>
</dbReference>
<keyword evidence="3" id="KW-0560">Oxidoreductase</keyword>
<gene>
    <name evidence="5" type="ORF">LTR78_008352</name>
</gene>
<evidence type="ECO:0000259" key="4">
    <source>
        <dbReference type="Pfam" id="PF01494"/>
    </source>
</evidence>
<dbReference type="GO" id="GO:0071949">
    <property type="term" value="F:FAD binding"/>
    <property type="evidence" value="ECO:0007669"/>
    <property type="project" value="InterPro"/>
</dbReference>
<dbReference type="AlphaFoldDB" id="A0AAE0WIW4"/>
<sequence length="401" mass="44641">MSINVASIIGAGLCGLALALFLKKHNIDSTIYELRTSGQISAGAIMLSPNALRSLDAIGVYDRIKSKGYHFRDLTFRNDEHKVSDAYEMGNADKYGYDALRIYRQVLLDELKAMVREAEIEVHYDKRFSHVVSEDEKSITFAFKDGETKSTQMLVGADGIHSAVREHIQPNVKARFDGVMALTCAIATKDIKFPFEPYSTPVSIHGPAGAFVLAAQNPEGAQMLGGIQYRTHDRTRAEWDALWHDKPQLLSIMRQGNANWNAMVQSALDAIPLDTISIWAFHSVPHLESWKSKAGKVVILGDAAHATPPAAGQGINQGFEDVHSLSLLIAARKSHDQWVTYLDRWQSFRSERVERVSDLTNQMTKRRVPGWTGEGAGSIDSAWLFEIDIEREMSKITVEAK</sequence>
<proteinExistence type="predicted"/>
<keyword evidence="6" id="KW-1185">Reference proteome</keyword>
<keyword evidence="2" id="KW-0274">FAD</keyword>
<protein>
    <recommendedName>
        <fullName evidence="4">FAD-binding domain-containing protein</fullName>
    </recommendedName>
</protein>
<dbReference type="Pfam" id="PF01494">
    <property type="entry name" value="FAD_binding_3"/>
    <property type="match status" value="1"/>
</dbReference>
<name>A0AAE0WIW4_9PEZI</name>
<dbReference type="Proteomes" id="UP001274830">
    <property type="component" value="Unassembled WGS sequence"/>
</dbReference>
<dbReference type="InterPro" id="IPR002938">
    <property type="entry name" value="FAD-bd"/>
</dbReference>
<evidence type="ECO:0000256" key="1">
    <source>
        <dbReference type="ARBA" id="ARBA00022630"/>
    </source>
</evidence>
<keyword evidence="1" id="KW-0285">Flavoprotein</keyword>
<organism evidence="5 6">
    <name type="scientific">Recurvomyces mirabilis</name>
    <dbReference type="NCBI Taxonomy" id="574656"/>
    <lineage>
        <taxon>Eukaryota</taxon>
        <taxon>Fungi</taxon>
        <taxon>Dikarya</taxon>
        <taxon>Ascomycota</taxon>
        <taxon>Pezizomycotina</taxon>
        <taxon>Dothideomycetes</taxon>
        <taxon>Dothideomycetidae</taxon>
        <taxon>Mycosphaerellales</taxon>
        <taxon>Teratosphaeriaceae</taxon>
        <taxon>Recurvomyces</taxon>
    </lineage>
</organism>
<dbReference type="PANTHER" id="PTHR46720">
    <property type="entry name" value="HYDROXYLASE, PUTATIVE (AFU_ORTHOLOGUE AFUA_3G01460)-RELATED"/>
    <property type="match status" value="1"/>
</dbReference>
<evidence type="ECO:0000256" key="3">
    <source>
        <dbReference type="ARBA" id="ARBA00023002"/>
    </source>
</evidence>
<dbReference type="Gene3D" id="3.50.50.60">
    <property type="entry name" value="FAD/NAD(P)-binding domain"/>
    <property type="match status" value="1"/>
</dbReference>
<evidence type="ECO:0000313" key="5">
    <source>
        <dbReference type="EMBL" id="KAK3671807.1"/>
    </source>
</evidence>
<reference evidence="5" key="1">
    <citation type="submission" date="2023-07" db="EMBL/GenBank/DDBJ databases">
        <title>Black Yeasts Isolated from many extreme environments.</title>
        <authorList>
            <person name="Coleine C."/>
            <person name="Stajich J.E."/>
            <person name="Selbmann L."/>
        </authorList>
    </citation>
    <scope>NUCLEOTIDE SEQUENCE</scope>
    <source>
        <strain evidence="5">CCFEE 5485</strain>
    </source>
</reference>
<evidence type="ECO:0000256" key="2">
    <source>
        <dbReference type="ARBA" id="ARBA00022827"/>
    </source>
</evidence>
<dbReference type="InterPro" id="IPR036188">
    <property type="entry name" value="FAD/NAD-bd_sf"/>
</dbReference>
<dbReference type="SUPFAM" id="SSF51905">
    <property type="entry name" value="FAD/NAD(P)-binding domain"/>
    <property type="match status" value="1"/>
</dbReference>
<dbReference type="PANTHER" id="PTHR46720:SF1">
    <property type="entry name" value="HYDROXYLASE, PUTATIVE (AFU_ORTHOLOGUE AFUA_8G06050)-RELATED"/>
    <property type="match status" value="1"/>
</dbReference>
<accession>A0AAE0WIW4</accession>